<accession>A0A9Q4L6J4</accession>
<reference evidence="2" key="1">
    <citation type="submission" date="2022-06" db="EMBL/GenBank/DDBJ databases">
        <title>Natrinema sp. a new haloarchaeum isolate from saline soil.</title>
        <authorList>
            <person name="Strakova D."/>
            <person name="Galisteo C."/>
            <person name="Sanchez-Porro C."/>
            <person name="Ventosa A."/>
        </authorList>
    </citation>
    <scope>NUCLEOTIDE SEQUENCE</scope>
    <source>
        <strain evidence="2">S1CR25-10</strain>
    </source>
</reference>
<dbReference type="PANTHER" id="PTHR43745:SF2">
    <property type="entry name" value="NITROREDUCTASE MJ1384-RELATED"/>
    <property type="match status" value="1"/>
</dbReference>
<dbReference type="AlphaFoldDB" id="A0A9Q4L6J4"/>
<organism evidence="2 3">
    <name type="scientific">Natrinema salsiterrestre</name>
    <dbReference type="NCBI Taxonomy" id="2950540"/>
    <lineage>
        <taxon>Archaea</taxon>
        <taxon>Methanobacteriati</taxon>
        <taxon>Methanobacteriota</taxon>
        <taxon>Stenosarchaea group</taxon>
        <taxon>Halobacteria</taxon>
        <taxon>Halobacteriales</taxon>
        <taxon>Natrialbaceae</taxon>
        <taxon>Natrinema</taxon>
    </lineage>
</organism>
<evidence type="ECO:0000313" key="3">
    <source>
        <dbReference type="Proteomes" id="UP001154061"/>
    </source>
</evidence>
<feature type="domain" description="Nitroreductase" evidence="1">
    <location>
        <begin position="104"/>
        <end position="293"/>
    </location>
</feature>
<dbReference type="Gene3D" id="3.40.109.10">
    <property type="entry name" value="NADH Oxidase"/>
    <property type="match status" value="1"/>
</dbReference>
<dbReference type="GO" id="GO:0016491">
    <property type="term" value="F:oxidoreductase activity"/>
    <property type="evidence" value="ECO:0007669"/>
    <property type="project" value="InterPro"/>
</dbReference>
<dbReference type="InterPro" id="IPR029479">
    <property type="entry name" value="Nitroreductase"/>
</dbReference>
<dbReference type="Pfam" id="PF00881">
    <property type="entry name" value="Nitroreductase"/>
    <property type="match status" value="1"/>
</dbReference>
<dbReference type="CDD" id="cd02142">
    <property type="entry name" value="McbC_SagB-like_oxidoreductase"/>
    <property type="match status" value="1"/>
</dbReference>
<protein>
    <submittedName>
        <fullName evidence="2">SagB/ThcOx family dehydrogenase</fullName>
    </submittedName>
</protein>
<comment type="caution">
    <text evidence="2">The sequence shown here is derived from an EMBL/GenBank/DDBJ whole genome shotgun (WGS) entry which is preliminary data.</text>
</comment>
<evidence type="ECO:0000259" key="1">
    <source>
        <dbReference type="Pfam" id="PF00881"/>
    </source>
</evidence>
<dbReference type="InterPro" id="IPR020051">
    <property type="entry name" value="SagB-type_dehydrogenase"/>
</dbReference>
<dbReference type="SUPFAM" id="SSF55469">
    <property type="entry name" value="FMN-dependent nitroreductase-like"/>
    <property type="match status" value="1"/>
</dbReference>
<dbReference type="InterPro" id="IPR000415">
    <property type="entry name" value="Nitroreductase-like"/>
</dbReference>
<gene>
    <name evidence="2" type="ORF">NDI89_17975</name>
</gene>
<sequence length="304" mass="33784">MEQTSIVQDLKNISLELNRHTIRTDNYFQDFSRKENLVGDISEIFHENTKVQQVNPKFVRSIEHFSQISEKNNGIYNPSAKRVDRPLIDLPEPEPLEHSLSDVINARQSVRTFKRDPITAESLSRVLWYGCGPVGDTLASVNDVEVRGRGYPSAGGLYPVEPYVILLDGDDLNTGVYYYEASEHGLRTVKQMERGELVEHVQTFTGGDTLSFDRVSVLFVLTGSFWKNKIKYGPRGYRFTLLEAGHLAQNLQLVATALGYGTCNSGGLDESRVDPFLGVNGVDESTIYGILFGTPASGGDDNGN</sequence>
<proteinExistence type="predicted"/>
<evidence type="ECO:0000313" key="2">
    <source>
        <dbReference type="EMBL" id="MDF9747477.1"/>
    </source>
</evidence>
<dbReference type="InterPro" id="IPR052544">
    <property type="entry name" value="Bacteriocin_Proc_Enz"/>
</dbReference>
<dbReference type="NCBIfam" id="TIGR03605">
    <property type="entry name" value="antibiot_sagB"/>
    <property type="match status" value="1"/>
</dbReference>
<name>A0A9Q4L6J4_9EURY</name>
<dbReference type="RefSeq" id="WP_277523517.1">
    <property type="nucleotide sequence ID" value="NZ_JAMQOT010000007.1"/>
</dbReference>
<dbReference type="PANTHER" id="PTHR43745">
    <property type="entry name" value="NITROREDUCTASE MJ1384-RELATED"/>
    <property type="match status" value="1"/>
</dbReference>
<dbReference type="Proteomes" id="UP001154061">
    <property type="component" value="Unassembled WGS sequence"/>
</dbReference>
<dbReference type="EMBL" id="JAMQOT010000007">
    <property type="protein sequence ID" value="MDF9747477.1"/>
    <property type="molecule type" value="Genomic_DNA"/>
</dbReference>
<keyword evidence="3" id="KW-1185">Reference proteome</keyword>